<comment type="caution">
    <text evidence="3">The sequence shown here is derived from an EMBL/GenBank/DDBJ whole genome shotgun (WGS) entry which is preliminary data.</text>
</comment>
<feature type="region of interest" description="Disordered" evidence="1">
    <location>
        <begin position="87"/>
        <end position="119"/>
    </location>
</feature>
<keyword evidence="2" id="KW-0732">Signal</keyword>
<feature type="signal peptide" evidence="2">
    <location>
        <begin position="1"/>
        <end position="17"/>
    </location>
</feature>
<feature type="chain" id="PRO_5011963522" description="AA1-like domain-containing protein" evidence="2">
    <location>
        <begin position="18"/>
        <end position="119"/>
    </location>
</feature>
<gene>
    <name evidence="3" type="ORF">PENSTE_c006G09725</name>
</gene>
<protein>
    <recommendedName>
        <fullName evidence="5">AA1-like domain-containing protein</fullName>
    </recommendedName>
</protein>
<keyword evidence="4" id="KW-1185">Reference proteome</keyword>
<name>A0A1V6TFW7_9EURO</name>
<dbReference type="Proteomes" id="UP000191285">
    <property type="component" value="Unassembled WGS sequence"/>
</dbReference>
<reference evidence="4" key="1">
    <citation type="journal article" date="2017" name="Nat. Microbiol.">
        <title>Global analysis of biosynthetic gene clusters reveals vast potential of secondary metabolite production in Penicillium species.</title>
        <authorList>
            <person name="Nielsen J.C."/>
            <person name="Grijseels S."/>
            <person name="Prigent S."/>
            <person name="Ji B."/>
            <person name="Dainat J."/>
            <person name="Nielsen K.F."/>
            <person name="Frisvad J.C."/>
            <person name="Workman M."/>
            <person name="Nielsen J."/>
        </authorList>
    </citation>
    <scope>NUCLEOTIDE SEQUENCE [LARGE SCALE GENOMIC DNA]</scope>
    <source>
        <strain evidence="4">IBT 24891</strain>
    </source>
</reference>
<accession>A0A1V6TFW7</accession>
<organism evidence="3 4">
    <name type="scientific">Penicillium steckii</name>
    <dbReference type="NCBI Taxonomy" id="303698"/>
    <lineage>
        <taxon>Eukaryota</taxon>
        <taxon>Fungi</taxon>
        <taxon>Dikarya</taxon>
        <taxon>Ascomycota</taxon>
        <taxon>Pezizomycotina</taxon>
        <taxon>Eurotiomycetes</taxon>
        <taxon>Eurotiomycetidae</taxon>
        <taxon>Eurotiales</taxon>
        <taxon>Aspergillaceae</taxon>
        <taxon>Penicillium</taxon>
    </lineage>
</organism>
<evidence type="ECO:0008006" key="5">
    <source>
        <dbReference type="Google" id="ProtNLM"/>
    </source>
</evidence>
<proteinExistence type="predicted"/>
<evidence type="ECO:0000313" key="3">
    <source>
        <dbReference type="EMBL" id="OQE25268.1"/>
    </source>
</evidence>
<dbReference type="EMBL" id="MLKD01000006">
    <property type="protein sequence ID" value="OQE25268.1"/>
    <property type="molecule type" value="Genomic_DNA"/>
</dbReference>
<sequence>MQFSIIALLAFVYLSSAENDVPQYKFEVNLPALFGSHTSGFTFEGNQCQTLERSLWVNWMSIKPGDDYYRCTFYDRPDCSGKETAHFINKPSSGTPGKEVHVDKGQPRGNSVRCKALEE</sequence>
<dbReference type="AlphaFoldDB" id="A0A1V6TFW7"/>
<evidence type="ECO:0000256" key="1">
    <source>
        <dbReference type="SAM" id="MobiDB-lite"/>
    </source>
</evidence>
<dbReference type="OrthoDB" id="10301855at2759"/>
<evidence type="ECO:0000313" key="4">
    <source>
        <dbReference type="Proteomes" id="UP000191285"/>
    </source>
</evidence>
<evidence type="ECO:0000256" key="2">
    <source>
        <dbReference type="SAM" id="SignalP"/>
    </source>
</evidence>